<feature type="domain" description="DHHA1" evidence="2">
    <location>
        <begin position="242"/>
        <end position="322"/>
    </location>
</feature>
<proteinExistence type="predicted"/>
<organism evidence="3 4">
    <name type="scientific">Candidatus Fimihabitans intestinipullorum</name>
    <dbReference type="NCBI Taxonomy" id="2840820"/>
    <lineage>
        <taxon>Bacteria</taxon>
        <taxon>Bacillati</taxon>
        <taxon>Mycoplasmatota</taxon>
        <taxon>Mycoplasmatota incertae sedis</taxon>
        <taxon>Candidatus Fimihabitans</taxon>
    </lineage>
</organism>
<reference evidence="3" key="1">
    <citation type="submission" date="2020-10" db="EMBL/GenBank/DDBJ databases">
        <authorList>
            <person name="Gilroy R."/>
        </authorList>
    </citation>
    <scope>NUCLEOTIDE SEQUENCE</scope>
    <source>
        <strain evidence="3">CHK197-8231</strain>
    </source>
</reference>
<sequence length="323" mass="36364">MESIFHKITKQIEKHSNVIIMAHKNIDLDAFGSALCLYKIIQSMDIPCGIFMSNEELDATINIAKKKLEERSIIVDYYDRSNYKHYVTPETLLVIVDTHKKTMVEYPEILSEVNDVVVIDHHIKSTEAVENAKVFYINSSLSSTNEWMVNYLKYLKKTVSPLVATIMLAGIEIDTNGFNLKTTDKTYEAAAFLTKLGADHIQKQELLKENKESYLKRQDFVKTSFMINANMAMCLLDNEIHKKADLAMIAEELLKFENVEASFAIGKLSEEVIGVSARSVGNINVEKIMNAIGGGGHKTDAAAQLEHITIQEVKTKIEEIVNA</sequence>
<evidence type="ECO:0000313" key="4">
    <source>
        <dbReference type="Proteomes" id="UP000824087"/>
    </source>
</evidence>
<dbReference type="EMBL" id="DVML01000009">
    <property type="protein sequence ID" value="HIU22234.1"/>
    <property type="molecule type" value="Genomic_DNA"/>
</dbReference>
<evidence type="ECO:0000259" key="2">
    <source>
        <dbReference type="Pfam" id="PF02272"/>
    </source>
</evidence>
<evidence type="ECO:0000259" key="1">
    <source>
        <dbReference type="Pfam" id="PF01368"/>
    </source>
</evidence>
<dbReference type="AlphaFoldDB" id="A0A9D1HTH4"/>
<dbReference type="SUPFAM" id="SSF64182">
    <property type="entry name" value="DHH phosphoesterases"/>
    <property type="match status" value="1"/>
</dbReference>
<dbReference type="Pfam" id="PF02272">
    <property type="entry name" value="DHHA1"/>
    <property type="match status" value="1"/>
</dbReference>
<name>A0A9D1HTH4_9BACT</name>
<feature type="domain" description="DDH" evidence="1">
    <location>
        <begin position="17"/>
        <end position="171"/>
    </location>
</feature>
<dbReference type="Pfam" id="PF01368">
    <property type="entry name" value="DHH"/>
    <property type="match status" value="1"/>
</dbReference>
<comment type="caution">
    <text evidence="3">The sequence shown here is derived from an EMBL/GenBank/DDBJ whole genome shotgun (WGS) entry which is preliminary data.</text>
</comment>
<dbReference type="InterPro" id="IPR001667">
    <property type="entry name" value="DDH_dom"/>
</dbReference>
<dbReference type="Gene3D" id="3.10.310.30">
    <property type="match status" value="1"/>
</dbReference>
<accession>A0A9D1HTH4</accession>
<dbReference type="Gene3D" id="3.90.1640.10">
    <property type="entry name" value="inorganic pyrophosphatase (n-terminal core)"/>
    <property type="match status" value="1"/>
</dbReference>
<dbReference type="PANTHER" id="PTHR47618:SF2">
    <property type="entry name" value="CYCLIC-DI-AMP PHOSPHODIESTERASE GDPP"/>
    <property type="match status" value="1"/>
</dbReference>
<dbReference type="InterPro" id="IPR051319">
    <property type="entry name" value="Oligoribo/pAp-PDE_c-di-AMP_PDE"/>
</dbReference>
<gene>
    <name evidence="3" type="ORF">IAD49_01495</name>
</gene>
<dbReference type="InterPro" id="IPR038763">
    <property type="entry name" value="DHH_sf"/>
</dbReference>
<dbReference type="InterPro" id="IPR003156">
    <property type="entry name" value="DHHA1_dom"/>
</dbReference>
<evidence type="ECO:0000313" key="3">
    <source>
        <dbReference type="EMBL" id="HIU22234.1"/>
    </source>
</evidence>
<dbReference type="Proteomes" id="UP000824087">
    <property type="component" value="Unassembled WGS sequence"/>
</dbReference>
<reference evidence="3" key="2">
    <citation type="journal article" date="2021" name="PeerJ">
        <title>Extensive microbial diversity within the chicken gut microbiome revealed by metagenomics and culture.</title>
        <authorList>
            <person name="Gilroy R."/>
            <person name="Ravi A."/>
            <person name="Getino M."/>
            <person name="Pursley I."/>
            <person name="Horton D.L."/>
            <person name="Alikhan N.F."/>
            <person name="Baker D."/>
            <person name="Gharbi K."/>
            <person name="Hall N."/>
            <person name="Watson M."/>
            <person name="Adriaenssens E.M."/>
            <person name="Foster-Nyarko E."/>
            <person name="Jarju S."/>
            <person name="Secka A."/>
            <person name="Antonio M."/>
            <person name="Oren A."/>
            <person name="Chaudhuri R.R."/>
            <person name="La Ragione R."/>
            <person name="Hildebrand F."/>
            <person name="Pallen M.J."/>
        </authorList>
    </citation>
    <scope>NUCLEOTIDE SEQUENCE</scope>
    <source>
        <strain evidence="3">CHK197-8231</strain>
    </source>
</reference>
<dbReference type="PANTHER" id="PTHR47618">
    <property type="entry name" value="BIFUNCTIONAL OLIGORIBONUCLEASE AND PAP PHOSPHATASE NRNA"/>
    <property type="match status" value="1"/>
</dbReference>
<dbReference type="GO" id="GO:0003676">
    <property type="term" value="F:nucleic acid binding"/>
    <property type="evidence" value="ECO:0007669"/>
    <property type="project" value="InterPro"/>
</dbReference>
<protein>
    <submittedName>
        <fullName evidence="3">DHH family phosphoesterase</fullName>
    </submittedName>
</protein>